<evidence type="ECO:0000256" key="3">
    <source>
        <dbReference type="ARBA" id="ARBA00013650"/>
    </source>
</evidence>
<dbReference type="GO" id="GO:0004252">
    <property type="term" value="F:serine-type endopeptidase activity"/>
    <property type="evidence" value="ECO:0007669"/>
    <property type="project" value="InterPro"/>
</dbReference>
<dbReference type="InterPro" id="IPR037730">
    <property type="entry name" value="IMP2"/>
</dbReference>
<reference evidence="14" key="3">
    <citation type="submission" date="2021-05" db="UniProtKB">
        <authorList>
            <consortium name="EnsemblPlants"/>
        </authorList>
    </citation>
    <scope>IDENTIFICATION</scope>
    <source>
        <strain evidence="14">cv. B73</strain>
    </source>
</reference>
<dbReference type="GO" id="GO:0006627">
    <property type="term" value="P:protein processing involved in protein targeting to mitochondrion"/>
    <property type="evidence" value="ECO:0000318"/>
    <property type="project" value="GO_Central"/>
</dbReference>
<dbReference type="Gramene" id="Zm00001eb003850_T001">
    <property type="protein sequence ID" value="Zm00001eb003850_P001"/>
    <property type="gene ID" value="Zm00001eb003850"/>
</dbReference>
<dbReference type="FunFam" id="2.10.109.10:FF:000005">
    <property type="entry name" value="Mitochondrial inner membrane protease subunit"/>
    <property type="match status" value="1"/>
</dbReference>
<dbReference type="STRING" id="4577.A0A1D6JNR1"/>
<evidence type="ECO:0000256" key="11">
    <source>
        <dbReference type="PIRSR" id="PIRSR600223-1"/>
    </source>
</evidence>
<dbReference type="InterPro" id="IPR036286">
    <property type="entry name" value="LexA/Signal_pep-like_sf"/>
</dbReference>
<dbReference type="EMBL" id="CM007647">
    <property type="protein sequence ID" value="ONL93665.1"/>
    <property type="molecule type" value="Genomic_DNA"/>
</dbReference>
<feature type="domain" description="Peptidase S26" evidence="12">
    <location>
        <begin position="104"/>
        <end position="146"/>
    </location>
</feature>
<dbReference type="OrthoDB" id="9996127at2759"/>
<dbReference type="ExpressionAtlas" id="A0A1D6JNR1">
    <property type="expression patterns" value="baseline"/>
</dbReference>
<evidence type="ECO:0000256" key="5">
    <source>
        <dbReference type="ARBA" id="ARBA00022692"/>
    </source>
</evidence>
<keyword evidence="6" id="KW-0999">Mitochondrion inner membrane</keyword>
<evidence type="ECO:0000313" key="13">
    <source>
        <dbReference type="EMBL" id="ONL93665.1"/>
    </source>
</evidence>
<dbReference type="SMR" id="A0A1D6JNR1"/>
<reference evidence="13 15" key="1">
    <citation type="submission" date="2015-12" db="EMBL/GenBank/DDBJ databases">
        <title>Update maize B73 reference genome by single molecule sequencing technologies.</title>
        <authorList>
            <consortium name="Maize Genome Sequencing Project"/>
            <person name="Ware D."/>
        </authorList>
    </citation>
    <scope>NUCLEOTIDE SEQUENCE [LARGE SCALE GENOMIC DNA]</scope>
    <source>
        <strain evidence="15">cv. B73</strain>
        <tissue evidence="13">Seedling</tissue>
    </source>
</reference>
<dbReference type="IntAct" id="A0A1D6JNR1">
    <property type="interactions" value="2"/>
</dbReference>
<dbReference type="InterPro" id="IPR019533">
    <property type="entry name" value="Peptidase_S26"/>
</dbReference>
<dbReference type="GO" id="GO:0042720">
    <property type="term" value="C:mitochondrial inner membrane peptidase complex"/>
    <property type="evidence" value="ECO:0000318"/>
    <property type="project" value="GO_Central"/>
</dbReference>
<dbReference type="eggNOG" id="KOG1568">
    <property type="taxonomic scope" value="Eukaryota"/>
</dbReference>
<evidence type="ECO:0007829" key="16">
    <source>
        <dbReference type="PeptideAtlas" id="A0A1D6JNR1"/>
    </source>
</evidence>
<dbReference type="PANTHER" id="PTHR46041:SF2">
    <property type="entry name" value="MITOCHONDRIAL INNER MEMBRANE PROTEASE SUBUNIT 2"/>
    <property type="match status" value="1"/>
</dbReference>
<keyword evidence="5" id="KW-0812">Transmembrane</keyword>
<dbReference type="RefSeq" id="XP_020400651.1">
    <property type="nucleotide sequence ID" value="XM_020545062.3"/>
</dbReference>
<reference evidence="14" key="2">
    <citation type="submission" date="2019-07" db="EMBL/GenBank/DDBJ databases">
        <authorList>
            <person name="Seetharam A."/>
            <person name="Woodhouse M."/>
            <person name="Cannon E."/>
        </authorList>
    </citation>
    <scope>NUCLEOTIDE SEQUENCE [LARGE SCALE GENOMIC DNA]</scope>
    <source>
        <strain evidence="14">cv. B73</strain>
    </source>
</reference>
<evidence type="ECO:0000259" key="12">
    <source>
        <dbReference type="Pfam" id="PF10502"/>
    </source>
</evidence>
<evidence type="ECO:0000256" key="4">
    <source>
        <dbReference type="ARBA" id="ARBA00022670"/>
    </source>
</evidence>
<dbReference type="SUPFAM" id="SSF51306">
    <property type="entry name" value="LexA/Signal peptidase"/>
    <property type="match status" value="1"/>
</dbReference>
<evidence type="ECO:0000256" key="10">
    <source>
        <dbReference type="ARBA" id="ARBA00023136"/>
    </source>
</evidence>
<name>A0A1D6JNR1_MAIZE</name>
<dbReference type="PANTHER" id="PTHR46041">
    <property type="entry name" value="MITOCHONDRIAL INNER MEMBRANE PROTEASE SUBUNIT 2"/>
    <property type="match status" value="1"/>
</dbReference>
<dbReference type="FunCoup" id="A0A1D6JNR1">
    <property type="interactions" value="129"/>
</dbReference>
<keyword evidence="15" id="KW-1185">Reference proteome</keyword>
<evidence type="ECO:0000256" key="9">
    <source>
        <dbReference type="ARBA" id="ARBA00023128"/>
    </source>
</evidence>
<gene>
    <name evidence="14" type="primary">LOC103631723</name>
    <name evidence="13" type="ORF">ZEAMMB73_Zm00001d027672</name>
</gene>
<dbReference type="Gene3D" id="2.10.109.10">
    <property type="entry name" value="Umud Fragment, subunit A"/>
    <property type="match status" value="1"/>
</dbReference>
<keyword evidence="16" id="KW-1267">Proteomics identification</keyword>
<comment type="subcellular location">
    <subcellularLocation>
        <location evidence="1">Mitochondrion inner membrane</location>
        <topology evidence="1">Single-pass membrane protein</topology>
    </subcellularLocation>
</comment>
<dbReference type="GeneID" id="103631723"/>
<accession>A0A1D6JNR1</accession>
<evidence type="ECO:0000313" key="15">
    <source>
        <dbReference type="Proteomes" id="UP000007305"/>
    </source>
</evidence>
<evidence type="ECO:0000313" key="14">
    <source>
        <dbReference type="EnsemblPlants" id="Zm00001eb003850_P001"/>
    </source>
</evidence>
<dbReference type="PaxDb" id="4577-GRMZM2G142938_P01"/>
<evidence type="ECO:0000256" key="1">
    <source>
        <dbReference type="ARBA" id="ARBA00004434"/>
    </source>
</evidence>
<keyword evidence="9" id="KW-0496">Mitochondrion</keyword>
<sequence>MRTYSHLWSTTKRSAMAFVIGVSISDRWANFTWVTGESMYPTFTAANSFWGGDFVLAEKRCLEQCKFSHGDVILFKCPSNHKEMLVKRLIGLPGEKIQLPGSLNPTKIPEGHCWVEGDNSTRSWDSRAFGPIPLGLVQGRVTHIIWPPSRIGRLERKMHEGRISPD</sequence>
<organism evidence="13">
    <name type="scientific">Zea mays</name>
    <name type="common">Maize</name>
    <dbReference type="NCBI Taxonomy" id="4577"/>
    <lineage>
        <taxon>Eukaryota</taxon>
        <taxon>Viridiplantae</taxon>
        <taxon>Streptophyta</taxon>
        <taxon>Embryophyta</taxon>
        <taxon>Tracheophyta</taxon>
        <taxon>Spermatophyta</taxon>
        <taxon>Magnoliopsida</taxon>
        <taxon>Liliopsida</taxon>
        <taxon>Poales</taxon>
        <taxon>Poaceae</taxon>
        <taxon>PACMAD clade</taxon>
        <taxon>Panicoideae</taxon>
        <taxon>Andropogonodae</taxon>
        <taxon>Andropogoneae</taxon>
        <taxon>Tripsacinae</taxon>
        <taxon>Zea</taxon>
    </lineage>
</organism>
<evidence type="ECO:0000256" key="7">
    <source>
        <dbReference type="ARBA" id="ARBA00022801"/>
    </source>
</evidence>
<dbReference type="GO" id="GO:0006465">
    <property type="term" value="P:signal peptide processing"/>
    <property type="evidence" value="ECO:0007669"/>
    <property type="project" value="InterPro"/>
</dbReference>
<proteinExistence type="evidence at protein level"/>
<feature type="active site" evidence="11">
    <location>
        <position position="87"/>
    </location>
</feature>
<evidence type="ECO:0000256" key="6">
    <source>
        <dbReference type="ARBA" id="ARBA00022792"/>
    </source>
</evidence>
<keyword evidence="10" id="KW-0472">Membrane</keyword>
<dbReference type="Pfam" id="PF10502">
    <property type="entry name" value="Peptidase_S26"/>
    <property type="match status" value="2"/>
</dbReference>
<dbReference type="InterPro" id="IPR019757">
    <property type="entry name" value="Pept_S26A_signal_pept_1_Lys-AS"/>
</dbReference>
<dbReference type="AlphaFoldDB" id="A0A1D6JNR1"/>
<evidence type="ECO:0000256" key="2">
    <source>
        <dbReference type="ARBA" id="ARBA00007066"/>
    </source>
</evidence>
<dbReference type="CDD" id="cd06530">
    <property type="entry name" value="S26_SPase_I"/>
    <property type="match status" value="1"/>
</dbReference>
<keyword evidence="8" id="KW-1133">Transmembrane helix</keyword>
<dbReference type="KEGG" id="zma:103631723"/>
<dbReference type="InterPro" id="IPR000223">
    <property type="entry name" value="Pept_S26A_signal_pept_1"/>
</dbReference>
<dbReference type="EnsemblPlants" id="Zm00001eb003850_T001">
    <property type="protein sequence ID" value="Zm00001eb003850_P001"/>
    <property type="gene ID" value="Zm00001eb003850"/>
</dbReference>
<evidence type="ECO:0000256" key="8">
    <source>
        <dbReference type="ARBA" id="ARBA00022989"/>
    </source>
</evidence>
<dbReference type="GO" id="GO:0004175">
    <property type="term" value="F:endopeptidase activity"/>
    <property type="evidence" value="ECO:0000318"/>
    <property type="project" value="GO_Central"/>
</dbReference>
<comment type="similarity">
    <text evidence="2">Belongs to the peptidase S26 family. IMP2 subfamily.</text>
</comment>
<dbReference type="PROSITE" id="PS00760">
    <property type="entry name" value="SPASE_I_2"/>
    <property type="match status" value="1"/>
</dbReference>
<dbReference type="OMA" id="MHPTMTG"/>
<dbReference type="Proteomes" id="UP000007305">
    <property type="component" value="Chromosome 1"/>
</dbReference>
<feature type="domain" description="Peptidase S26" evidence="12">
    <location>
        <begin position="10"/>
        <end position="99"/>
    </location>
</feature>
<dbReference type="PRINTS" id="PR00727">
    <property type="entry name" value="LEADERPTASE"/>
</dbReference>
<feature type="active site" evidence="11">
    <location>
        <position position="38"/>
    </location>
</feature>
<protein>
    <recommendedName>
        <fullName evidence="3">Mitochondrial inner membrane protease subunit 2</fullName>
    </recommendedName>
</protein>
<keyword evidence="7" id="KW-0378">Hydrolase</keyword>
<keyword evidence="4" id="KW-0645">Protease</keyword>